<dbReference type="InterPro" id="IPR036691">
    <property type="entry name" value="Endo/exonu/phosph_ase_sf"/>
</dbReference>
<proteinExistence type="predicted"/>
<evidence type="ECO:0000313" key="2">
    <source>
        <dbReference type="EMBL" id="CAA0843337.1"/>
    </source>
</evidence>
<reference evidence="2" key="1">
    <citation type="submission" date="2019-12" db="EMBL/GenBank/DDBJ databases">
        <authorList>
            <person name="Scholes J."/>
        </authorList>
    </citation>
    <scope>NUCLEOTIDE SEQUENCE</scope>
</reference>
<dbReference type="EMBL" id="CACSLK010035018">
    <property type="protein sequence ID" value="CAA0843337.1"/>
    <property type="molecule type" value="Genomic_DNA"/>
</dbReference>
<sequence length="410" mass="47860">RKLGFDDRLAYVSLVGLSGGLLLFWDFYVNIIQIKKKSFYIAVEFSLGLDPPQWGIFVYFSTCKQARISQWEELLEDKDHWGDSWFTIGDWNDLRTAEEKLGGIKKSSRSFLGFNSFINRMGMDELPLQGYKFTWCNLRDGEGMVEEKLDRGFASFSWTQSYQNACISNKIKSASDHSLLLLDLGQQNNKRTARFHFDERWIGMEGFQETVEAAWSQHTEGTPFFRLKEKVKNTKVALLTWSSQLKSKNQMTIEVLTKKLEILREDKAEDYWDQWNKTRNDLNEAHRLEEQYWQQKSRLRWIKEGDGNTKFFHAYTLQKMKLNAISRLITPQCNVLTSRVDIENHISEFYSDLFHTEGSWDGDSILQLIPRTISDDMNQDLLKPVSEDEIKSALFSLHPEKSPGEDEMSA</sequence>
<dbReference type="PANTHER" id="PTHR33710:SF71">
    <property type="entry name" value="ENDONUCLEASE_EXONUCLEASE_PHOSPHATASE DOMAIN-CONTAINING PROTEIN"/>
    <property type="match status" value="1"/>
</dbReference>
<protein>
    <submittedName>
        <fullName evidence="2">Uncharacterized protein</fullName>
    </submittedName>
</protein>
<keyword evidence="1" id="KW-0812">Transmembrane</keyword>
<dbReference type="AlphaFoldDB" id="A0A9N7P5S7"/>
<gene>
    <name evidence="2" type="ORF">SHERM_09112</name>
</gene>
<dbReference type="SUPFAM" id="SSF56219">
    <property type="entry name" value="DNase I-like"/>
    <property type="match status" value="1"/>
</dbReference>
<dbReference type="Proteomes" id="UP001153555">
    <property type="component" value="Unassembled WGS sequence"/>
</dbReference>
<keyword evidence="1" id="KW-1133">Transmembrane helix</keyword>
<evidence type="ECO:0000313" key="3">
    <source>
        <dbReference type="Proteomes" id="UP001153555"/>
    </source>
</evidence>
<name>A0A9N7P5S7_STRHE</name>
<dbReference type="Gene3D" id="3.60.10.10">
    <property type="entry name" value="Endonuclease/exonuclease/phosphatase"/>
    <property type="match status" value="1"/>
</dbReference>
<accession>A0A9N7P5S7</accession>
<feature type="transmembrane region" description="Helical" evidence="1">
    <location>
        <begin position="9"/>
        <end position="28"/>
    </location>
</feature>
<feature type="non-terminal residue" evidence="2">
    <location>
        <position position="1"/>
    </location>
</feature>
<comment type="caution">
    <text evidence="2">The sequence shown here is derived from an EMBL/GenBank/DDBJ whole genome shotgun (WGS) entry which is preliminary data.</text>
</comment>
<keyword evidence="1" id="KW-0472">Membrane</keyword>
<organism evidence="2 3">
    <name type="scientific">Striga hermonthica</name>
    <name type="common">Purple witchweed</name>
    <name type="synonym">Buchnera hermonthica</name>
    <dbReference type="NCBI Taxonomy" id="68872"/>
    <lineage>
        <taxon>Eukaryota</taxon>
        <taxon>Viridiplantae</taxon>
        <taxon>Streptophyta</taxon>
        <taxon>Embryophyta</taxon>
        <taxon>Tracheophyta</taxon>
        <taxon>Spermatophyta</taxon>
        <taxon>Magnoliopsida</taxon>
        <taxon>eudicotyledons</taxon>
        <taxon>Gunneridae</taxon>
        <taxon>Pentapetalae</taxon>
        <taxon>asterids</taxon>
        <taxon>lamiids</taxon>
        <taxon>Lamiales</taxon>
        <taxon>Orobanchaceae</taxon>
        <taxon>Buchnereae</taxon>
        <taxon>Striga</taxon>
    </lineage>
</organism>
<evidence type="ECO:0000256" key="1">
    <source>
        <dbReference type="SAM" id="Phobius"/>
    </source>
</evidence>
<dbReference type="OrthoDB" id="1109962at2759"/>
<feature type="non-terminal residue" evidence="2">
    <location>
        <position position="410"/>
    </location>
</feature>
<keyword evidence="3" id="KW-1185">Reference proteome</keyword>
<dbReference type="PANTHER" id="PTHR33710">
    <property type="entry name" value="BNAC02G09200D PROTEIN"/>
    <property type="match status" value="1"/>
</dbReference>